<feature type="region of interest" description="Disordered" evidence="1">
    <location>
        <begin position="96"/>
        <end position="124"/>
    </location>
</feature>
<dbReference type="AlphaFoldDB" id="A0AAE8N868"/>
<dbReference type="EMBL" id="ONZQ02000020">
    <property type="protein sequence ID" value="SPO07354.1"/>
    <property type="molecule type" value="Genomic_DNA"/>
</dbReference>
<feature type="region of interest" description="Disordered" evidence="1">
    <location>
        <begin position="1"/>
        <end position="77"/>
    </location>
</feature>
<evidence type="ECO:0000256" key="1">
    <source>
        <dbReference type="SAM" id="MobiDB-lite"/>
    </source>
</evidence>
<evidence type="ECO:0000313" key="2">
    <source>
        <dbReference type="EMBL" id="SPO07354.1"/>
    </source>
</evidence>
<feature type="region of interest" description="Disordered" evidence="1">
    <location>
        <begin position="218"/>
        <end position="263"/>
    </location>
</feature>
<feature type="region of interest" description="Disordered" evidence="1">
    <location>
        <begin position="142"/>
        <end position="162"/>
    </location>
</feature>
<gene>
    <name evidence="2" type="ORF">DNG_10048</name>
</gene>
<sequence length="332" mass="35910">MDENHQRLLSECHTAGQIEPLYRPKPSRGQRAQRSQVHNILHRIEEAPFPAGESGVRGAETPPRRSAEPAPRPLCEGALSTSATVPIGMIRLSGARQHGASTSPEVGTRISGLRTPLPLPKRPRGTIVRNIKASLSRASLMRSFSGTSTSSAKERSPGFRSEIDAGMGIRDEEVEEDGGAHDMRYVYGAQPSEYWTGRFVSLSDKLFLQQAESLALAPSTPDRLAPPTKGITPDNITNAANLPTSSTMPSLPLPSAPKDPSSKDRVEALLDGEERSRLVFEELEALCRTPEALRSLAEWREGYARKFDKPGLLPGGSGGLLGRLRRGGAQLV</sequence>
<evidence type="ECO:0000313" key="3">
    <source>
        <dbReference type="Proteomes" id="UP001187682"/>
    </source>
</evidence>
<protein>
    <submittedName>
        <fullName evidence="2">Uncharacterized protein</fullName>
    </submittedName>
</protein>
<accession>A0AAE8N868</accession>
<organism evidence="2 3">
    <name type="scientific">Cephalotrichum gorgonifer</name>
    <dbReference type="NCBI Taxonomy" id="2041049"/>
    <lineage>
        <taxon>Eukaryota</taxon>
        <taxon>Fungi</taxon>
        <taxon>Dikarya</taxon>
        <taxon>Ascomycota</taxon>
        <taxon>Pezizomycotina</taxon>
        <taxon>Sordariomycetes</taxon>
        <taxon>Hypocreomycetidae</taxon>
        <taxon>Microascales</taxon>
        <taxon>Microascaceae</taxon>
        <taxon>Cephalotrichum</taxon>
    </lineage>
</organism>
<keyword evidence="3" id="KW-1185">Reference proteome</keyword>
<proteinExistence type="predicted"/>
<dbReference type="Proteomes" id="UP001187682">
    <property type="component" value="Unassembled WGS sequence"/>
</dbReference>
<feature type="compositionally biased region" description="Polar residues" evidence="1">
    <location>
        <begin position="142"/>
        <end position="151"/>
    </location>
</feature>
<reference evidence="2" key="1">
    <citation type="submission" date="2018-03" db="EMBL/GenBank/DDBJ databases">
        <authorList>
            <person name="Guldener U."/>
        </authorList>
    </citation>
    <scope>NUCLEOTIDE SEQUENCE</scope>
</reference>
<feature type="compositionally biased region" description="Basic and acidic residues" evidence="1">
    <location>
        <begin position="152"/>
        <end position="162"/>
    </location>
</feature>
<name>A0AAE8N868_9PEZI</name>
<feature type="compositionally biased region" description="Basic and acidic residues" evidence="1">
    <location>
        <begin position="1"/>
        <end position="10"/>
    </location>
</feature>
<comment type="caution">
    <text evidence="2">The sequence shown here is derived from an EMBL/GenBank/DDBJ whole genome shotgun (WGS) entry which is preliminary data.</text>
</comment>